<feature type="transmembrane region" description="Helical" evidence="1">
    <location>
        <begin position="267"/>
        <end position="291"/>
    </location>
</feature>
<reference evidence="2 3" key="1">
    <citation type="submission" date="2018-03" db="EMBL/GenBank/DDBJ databases">
        <authorList>
            <person name="Fogelqvist J."/>
        </authorList>
    </citation>
    <scope>NUCLEOTIDE SEQUENCE [LARGE SCALE GENOMIC DNA]</scope>
</reference>
<dbReference type="EMBL" id="OVEO01000014">
    <property type="protein sequence ID" value="SPR00338.1"/>
    <property type="molecule type" value="Genomic_DNA"/>
</dbReference>
<evidence type="ECO:0000313" key="3">
    <source>
        <dbReference type="Proteomes" id="UP000290189"/>
    </source>
</evidence>
<proteinExistence type="predicted"/>
<evidence type="ECO:0000313" key="2">
    <source>
        <dbReference type="EMBL" id="SPR00338.1"/>
    </source>
</evidence>
<organism evidence="2 3">
    <name type="scientific">Plasmodiophora brassicae</name>
    <name type="common">Clubroot disease agent</name>
    <dbReference type="NCBI Taxonomy" id="37360"/>
    <lineage>
        <taxon>Eukaryota</taxon>
        <taxon>Sar</taxon>
        <taxon>Rhizaria</taxon>
        <taxon>Endomyxa</taxon>
        <taxon>Phytomyxea</taxon>
        <taxon>Plasmodiophorida</taxon>
        <taxon>Plasmodiophoridae</taxon>
        <taxon>Plasmodiophora</taxon>
    </lineage>
</organism>
<gene>
    <name evidence="2" type="ORF">PLBR_LOCUS7553</name>
</gene>
<feature type="transmembrane region" description="Helical" evidence="1">
    <location>
        <begin position="228"/>
        <end position="255"/>
    </location>
</feature>
<feature type="transmembrane region" description="Helical" evidence="1">
    <location>
        <begin position="399"/>
        <end position="423"/>
    </location>
</feature>
<feature type="transmembrane region" description="Helical" evidence="1">
    <location>
        <begin position="341"/>
        <end position="362"/>
    </location>
</feature>
<evidence type="ECO:0000256" key="1">
    <source>
        <dbReference type="SAM" id="Phobius"/>
    </source>
</evidence>
<sequence>MVIVAPGDSPFAGVRMRSVPYNKHLGSQGTDPVLVNVTGEIMALHSGSVCGTVSDIPDEVRGRVVLVASIPLVGCPVSWTFNLLQQKGATAWIVMRPPGFDASDPFNFYSRNRYQPDPSANNLLFVAVEEPDQFGASLTKYLVDRAQHERIVVSIQPDRSNWDGFYPRWYVQLPLRWIPAIIFGATSLLAVVFLRKHLQNFEADYVRQFPRATMQTRQRFWKFVGKQFSIVHLILVIELMATFVMCAFIGVGGWQSNALVPFEMTEFFITALSGWGFACDVLSAILWSNVVKRTPGAGRDSWFGQFLERNPLVKVTLCVLPVLLDTGASLCAAFYVQIPLINLFTALLIMLMQLTVGIQFLVQALTFQKHAWQSVQGNVDAVFQMDDRMDHLLQRLNRWTLGLSMSMIAFVCFVPIAATTFLYSQVGWVLFWSGAGTARALTSLCRVMLAQPRPPRGSAHDRPLQISTADQ</sequence>
<accession>A0A3P3YJG1</accession>
<keyword evidence="1" id="KW-0472">Membrane</keyword>
<protein>
    <submittedName>
        <fullName evidence="2">Uncharacterized protein</fullName>
    </submittedName>
</protein>
<dbReference type="AlphaFoldDB" id="A0A3P3YJG1"/>
<keyword evidence="1" id="KW-0812">Transmembrane</keyword>
<dbReference type="Proteomes" id="UP000290189">
    <property type="component" value="Unassembled WGS sequence"/>
</dbReference>
<feature type="transmembrane region" description="Helical" evidence="1">
    <location>
        <begin position="177"/>
        <end position="194"/>
    </location>
</feature>
<keyword evidence="1" id="KW-1133">Transmembrane helix</keyword>
<geneLocation type="mitochondrion" evidence="2"/>
<name>A0A3P3YJG1_PLABS</name>
<keyword evidence="2" id="KW-0496">Mitochondrion</keyword>
<feature type="transmembrane region" description="Helical" evidence="1">
    <location>
        <begin position="429"/>
        <end position="449"/>
    </location>
</feature>